<dbReference type="PANTHER" id="PTHR21329">
    <property type="entry name" value="PHOSPHATIDYLINOSITOL N-ACETYLGLUCOSAMINYLTRANSFERASE SUBUNIT Q-RELATED"/>
    <property type="match status" value="1"/>
</dbReference>
<feature type="transmembrane region" description="Helical" evidence="2">
    <location>
        <begin position="300"/>
        <end position="320"/>
    </location>
</feature>
<dbReference type="OrthoDB" id="70250at2759"/>
<evidence type="ECO:0000256" key="2">
    <source>
        <dbReference type="SAM" id="Phobius"/>
    </source>
</evidence>
<dbReference type="Pfam" id="PF05024">
    <property type="entry name" value="Gpi1"/>
    <property type="match status" value="1"/>
</dbReference>
<dbReference type="EMBL" id="FN649760">
    <property type="protein sequence ID" value="CBJ34151.1"/>
    <property type="molecule type" value="Genomic_DNA"/>
</dbReference>
<evidence type="ECO:0000313" key="3">
    <source>
        <dbReference type="EMBL" id="CBJ34151.1"/>
    </source>
</evidence>
<reference evidence="3 4" key="1">
    <citation type="journal article" date="2010" name="Nature">
        <title>The Ectocarpus genome and the independent evolution of multicellularity in brown algae.</title>
        <authorList>
            <person name="Cock J.M."/>
            <person name="Sterck L."/>
            <person name="Rouze P."/>
            <person name="Scornet D."/>
            <person name="Allen A.E."/>
            <person name="Amoutzias G."/>
            <person name="Anthouard V."/>
            <person name="Artiguenave F."/>
            <person name="Aury J.M."/>
            <person name="Badger J.H."/>
            <person name="Beszteri B."/>
            <person name="Billiau K."/>
            <person name="Bonnet E."/>
            <person name="Bothwell J.H."/>
            <person name="Bowler C."/>
            <person name="Boyen C."/>
            <person name="Brownlee C."/>
            <person name="Carrano C.J."/>
            <person name="Charrier B."/>
            <person name="Cho G.Y."/>
            <person name="Coelho S.M."/>
            <person name="Collen J."/>
            <person name="Corre E."/>
            <person name="Da Silva C."/>
            <person name="Delage L."/>
            <person name="Delaroque N."/>
            <person name="Dittami S.M."/>
            <person name="Doulbeau S."/>
            <person name="Elias M."/>
            <person name="Farnham G."/>
            <person name="Gachon C.M."/>
            <person name="Gschloessl B."/>
            <person name="Heesch S."/>
            <person name="Jabbari K."/>
            <person name="Jubin C."/>
            <person name="Kawai H."/>
            <person name="Kimura K."/>
            <person name="Kloareg B."/>
            <person name="Kupper F.C."/>
            <person name="Lang D."/>
            <person name="Le Bail A."/>
            <person name="Leblanc C."/>
            <person name="Lerouge P."/>
            <person name="Lohr M."/>
            <person name="Lopez P.J."/>
            <person name="Martens C."/>
            <person name="Maumus F."/>
            <person name="Michel G."/>
            <person name="Miranda-Saavedra D."/>
            <person name="Morales J."/>
            <person name="Moreau H."/>
            <person name="Motomura T."/>
            <person name="Nagasato C."/>
            <person name="Napoli C.A."/>
            <person name="Nelson D.R."/>
            <person name="Nyvall-Collen P."/>
            <person name="Peters A.F."/>
            <person name="Pommier C."/>
            <person name="Potin P."/>
            <person name="Poulain J."/>
            <person name="Quesneville H."/>
            <person name="Read B."/>
            <person name="Rensing S.A."/>
            <person name="Ritter A."/>
            <person name="Rousvoal S."/>
            <person name="Samanta M."/>
            <person name="Samson G."/>
            <person name="Schroeder D.C."/>
            <person name="Segurens B."/>
            <person name="Strittmatter M."/>
            <person name="Tonon T."/>
            <person name="Tregear J.W."/>
            <person name="Valentin K."/>
            <person name="von Dassow P."/>
            <person name="Yamagishi T."/>
            <person name="Van de Peer Y."/>
            <person name="Wincker P."/>
        </authorList>
    </citation>
    <scope>NUCLEOTIDE SEQUENCE [LARGE SCALE GENOMIC DNA]</scope>
    <source>
        <strain evidence="4">Ec32 / CCAP1310/4</strain>
    </source>
</reference>
<sequence length="351" mass="37394">MHGNKKGVRDPGGTRKRRSGYHASQAAGPIEGAGAVAGSIGGGGVSIPGRVLLDGCCLLLRISSWVAFLVVAVLESKVVWTPLGDELWRSPSDASLVCAHLAARLRGALSLPLRLSRCWKERHQPAERRVEGLVGLSHWLFGVAADAALGVVACALLLRHTEAAARAAHQALHLLHVDVLSEELEWLNYFPAGFKLNVPLTHTLGSLTLVGMEAYASIVGQLAQWEGAAMKAIAICAAGGGLTTALAVAHDILRLLALHTATAHTAFAALHNLHSSLLGSLWQLFRGRKRNVLRCRVDTCMYDACQLLLGTLVFTVLSFLTPTISVYYTFFCIVQAVAVGGQVRPPSPPPH</sequence>
<protein>
    <submittedName>
        <fullName evidence="3">Phosphatidylinositol glycan anchor biosynthesis, class Q</fullName>
    </submittedName>
</protein>
<dbReference type="GO" id="GO:0016020">
    <property type="term" value="C:membrane"/>
    <property type="evidence" value="ECO:0007669"/>
    <property type="project" value="InterPro"/>
</dbReference>
<feature type="transmembrane region" description="Helical" evidence="2">
    <location>
        <begin position="256"/>
        <end position="279"/>
    </location>
</feature>
<name>D7FHV3_ECTSI</name>
<proteinExistence type="predicted"/>
<dbReference type="InParanoid" id="D7FHV3"/>
<gene>
    <name evidence="3" type="ORF">Esi_1124_0001</name>
</gene>
<feature type="region of interest" description="Disordered" evidence="1">
    <location>
        <begin position="1"/>
        <end position="23"/>
    </location>
</feature>
<feature type="transmembrane region" description="Helical" evidence="2">
    <location>
        <begin position="232"/>
        <end position="250"/>
    </location>
</feature>
<dbReference type="InterPro" id="IPR007720">
    <property type="entry name" value="PigQ/GPI1"/>
</dbReference>
<dbReference type="AlphaFoldDB" id="D7FHV3"/>
<dbReference type="PANTHER" id="PTHR21329:SF3">
    <property type="entry name" value="PHOSPHATIDYLINOSITOL N-ACETYLGLUCOSAMINYLTRANSFERASE SUBUNIT Q"/>
    <property type="match status" value="1"/>
</dbReference>
<evidence type="ECO:0000256" key="1">
    <source>
        <dbReference type="SAM" id="MobiDB-lite"/>
    </source>
</evidence>
<keyword evidence="2" id="KW-0812">Transmembrane</keyword>
<dbReference type="GO" id="GO:0006506">
    <property type="term" value="P:GPI anchor biosynthetic process"/>
    <property type="evidence" value="ECO:0007669"/>
    <property type="project" value="InterPro"/>
</dbReference>
<keyword evidence="2" id="KW-1133">Transmembrane helix</keyword>
<evidence type="ECO:0000313" key="4">
    <source>
        <dbReference type="Proteomes" id="UP000002630"/>
    </source>
</evidence>
<dbReference type="GO" id="GO:0005783">
    <property type="term" value="C:endoplasmic reticulum"/>
    <property type="evidence" value="ECO:0007669"/>
    <property type="project" value="TreeGrafter"/>
</dbReference>
<organism evidence="3 4">
    <name type="scientific">Ectocarpus siliculosus</name>
    <name type="common">Brown alga</name>
    <name type="synonym">Conferva siliculosa</name>
    <dbReference type="NCBI Taxonomy" id="2880"/>
    <lineage>
        <taxon>Eukaryota</taxon>
        <taxon>Sar</taxon>
        <taxon>Stramenopiles</taxon>
        <taxon>Ochrophyta</taxon>
        <taxon>PX clade</taxon>
        <taxon>Phaeophyceae</taxon>
        <taxon>Ectocarpales</taxon>
        <taxon>Ectocarpaceae</taxon>
        <taxon>Ectocarpus</taxon>
    </lineage>
</organism>
<feature type="transmembrane region" description="Helical" evidence="2">
    <location>
        <begin position="139"/>
        <end position="158"/>
    </location>
</feature>
<keyword evidence="2" id="KW-0472">Membrane</keyword>
<accession>D7FHV3</accession>
<keyword evidence="4" id="KW-1185">Reference proteome</keyword>
<dbReference type="Proteomes" id="UP000002630">
    <property type="component" value="Unassembled WGS sequence"/>
</dbReference>
<dbReference type="eggNOG" id="KOG1183">
    <property type="taxonomic scope" value="Eukaryota"/>
</dbReference>
<dbReference type="STRING" id="2880.D7FHV3"/>